<comment type="caution">
    <text evidence="4">The sequence shown here is derived from an EMBL/GenBank/DDBJ whole genome shotgun (WGS) entry which is preliminary data.</text>
</comment>
<dbReference type="FunFam" id="3.40.309.10:FF:000004">
    <property type="entry name" value="Succinate-semialdehyde dehydrogenase I"/>
    <property type="match status" value="1"/>
</dbReference>
<evidence type="ECO:0000256" key="1">
    <source>
        <dbReference type="ARBA" id="ARBA00009986"/>
    </source>
</evidence>
<dbReference type="SUPFAM" id="SSF53720">
    <property type="entry name" value="ALDH-like"/>
    <property type="match status" value="1"/>
</dbReference>
<name>A0A511WW26_9BACI</name>
<protein>
    <submittedName>
        <fullName evidence="4">NAD-dependent succinate-semialdehyde dehydrogenase</fullName>
    </submittedName>
</protein>
<dbReference type="InterPro" id="IPR050740">
    <property type="entry name" value="Aldehyde_DH_Superfamily"/>
</dbReference>
<dbReference type="FunFam" id="3.40.605.10:FF:000005">
    <property type="entry name" value="Succinate-semialdehyde dehydrogenase I"/>
    <property type="match status" value="1"/>
</dbReference>
<evidence type="ECO:0000259" key="3">
    <source>
        <dbReference type="Pfam" id="PF00171"/>
    </source>
</evidence>
<keyword evidence="2" id="KW-0560">Oxidoreductase</keyword>
<dbReference type="Gene3D" id="3.40.605.10">
    <property type="entry name" value="Aldehyde Dehydrogenase, Chain A, domain 1"/>
    <property type="match status" value="1"/>
</dbReference>
<dbReference type="InterPro" id="IPR016160">
    <property type="entry name" value="Ald_DH_CS_CYS"/>
</dbReference>
<dbReference type="Pfam" id="PF00171">
    <property type="entry name" value="Aldedh"/>
    <property type="match status" value="1"/>
</dbReference>
<dbReference type="InterPro" id="IPR016162">
    <property type="entry name" value="Ald_DH_N"/>
</dbReference>
<dbReference type="Gene3D" id="3.40.309.10">
    <property type="entry name" value="Aldehyde Dehydrogenase, Chain A, domain 2"/>
    <property type="match status" value="1"/>
</dbReference>
<dbReference type="InterPro" id="IPR016163">
    <property type="entry name" value="Ald_DH_C"/>
</dbReference>
<dbReference type="PANTHER" id="PTHR43353:SF5">
    <property type="entry name" value="SUCCINATE-SEMIALDEHYDE DEHYDROGENASE, MITOCHONDRIAL"/>
    <property type="match status" value="1"/>
</dbReference>
<evidence type="ECO:0000313" key="4">
    <source>
        <dbReference type="EMBL" id="GEN54523.1"/>
    </source>
</evidence>
<gene>
    <name evidence="4" type="primary">gadD_1</name>
    <name evidence="4" type="ORF">HFA01_27850</name>
</gene>
<dbReference type="CDD" id="cd07103">
    <property type="entry name" value="ALDH_F5_SSADH_GabD"/>
    <property type="match status" value="1"/>
</dbReference>
<dbReference type="Proteomes" id="UP000321886">
    <property type="component" value="Unassembled WGS sequence"/>
</dbReference>
<evidence type="ECO:0000313" key="5">
    <source>
        <dbReference type="Proteomes" id="UP000321886"/>
    </source>
</evidence>
<dbReference type="InterPro" id="IPR016161">
    <property type="entry name" value="Ald_DH/histidinol_DH"/>
</dbReference>
<dbReference type="AlphaFoldDB" id="A0A511WW26"/>
<accession>A0A511WW26</accession>
<dbReference type="PROSITE" id="PS00070">
    <property type="entry name" value="ALDEHYDE_DEHYDR_CYS"/>
    <property type="match status" value="1"/>
</dbReference>
<reference evidence="4 5" key="1">
    <citation type="submission" date="2019-07" db="EMBL/GenBank/DDBJ databases">
        <title>Whole genome shotgun sequence of Halobacillus faecis NBRC 103569.</title>
        <authorList>
            <person name="Hosoyama A."/>
            <person name="Uohara A."/>
            <person name="Ohji S."/>
            <person name="Ichikawa N."/>
        </authorList>
    </citation>
    <scope>NUCLEOTIDE SEQUENCE [LARGE SCALE GENOMIC DNA]</scope>
    <source>
        <strain evidence="4 5">NBRC 103569</strain>
    </source>
</reference>
<dbReference type="RefSeq" id="WP_146817165.1">
    <property type="nucleotide sequence ID" value="NZ_BJYD01000024.1"/>
</dbReference>
<dbReference type="GO" id="GO:0004777">
    <property type="term" value="F:succinate-semialdehyde dehydrogenase (NAD+) activity"/>
    <property type="evidence" value="ECO:0007669"/>
    <property type="project" value="TreeGrafter"/>
</dbReference>
<evidence type="ECO:0000256" key="2">
    <source>
        <dbReference type="ARBA" id="ARBA00023002"/>
    </source>
</evidence>
<dbReference type="PANTHER" id="PTHR43353">
    <property type="entry name" value="SUCCINATE-SEMIALDEHYDE DEHYDROGENASE, MITOCHONDRIAL"/>
    <property type="match status" value="1"/>
</dbReference>
<feature type="domain" description="Aldehyde dehydrogenase" evidence="3">
    <location>
        <begin position="8"/>
        <end position="471"/>
    </location>
</feature>
<dbReference type="EMBL" id="BJYD01000024">
    <property type="protein sequence ID" value="GEN54523.1"/>
    <property type="molecule type" value="Genomic_DNA"/>
</dbReference>
<proteinExistence type="inferred from homology"/>
<dbReference type="OrthoDB" id="9762913at2"/>
<dbReference type="GO" id="GO:0009450">
    <property type="term" value="P:gamma-aminobutyric acid catabolic process"/>
    <property type="evidence" value="ECO:0007669"/>
    <property type="project" value="TreeGrafter"/>
</dbReference>
<sequence length="476" mass="50943">MLYIDGQWTKSQSGEQLDVTNPATGDVIQQVAKGGAEDSARAIDAADRSFAAWKKLTAKERGAYLVKAADILKEQADELAETVTKEMGKPLNESKGEVNLAIDYLYWYAEEAKRVYGETIPASHPSKRLHVFKEPVGVTAAVTPWNFPVAMITRKIAPALAAGCPVVVKPASATPLSAIKVFEAFHDAGLPEGVANLVIGSASSVVGEMTKSSKVKKITFTGSTEVGKKLIRDSADTVKKVSMELGGHAPFVVFEDADIDLAVEGVVGSKFRNAGQTCICTNRIYVQDTIAEEFSKRFVEKVQALSIGNGLDDGVEIGPLIDGGAVEKVEEQIKDATEKGAVVLCGGQRVSRAGEQGGSFFEPTVLGNATDEMVITKEETFGPVAPIYTFSSEEEAIERANHPEYGLAAYAFTRDISRSYRLMEGLEYGIIGLNDPIPTTAQAPFGGMKESGTGREGGRQGIEEYLEAKFVSIGNI</sequence>
<keyword evidence="5" id="KW-1185">Reference proteome</keyword>
<comment type="similarity">
    <text evidence="1">Belongs to the aldehyde dehydrogenase family.</text>
</comment>
<organism evidence="4 5">
    <name type="scientific">Halobacillus faecis</name>
    <dbReference type="NCBI Taxonomy" id="360184"/>
    <lineage>
        <taxon>Bacteria</taxon>
        <taxon>Bacillati</taxon>
        <taxon>Bacillota</taxon>
        <taxon>Bacilli</taxon>
        <taxon>Bacillales</taxon>
        <taxon>Bacillaceae</taxon>
        <taxon>Halobacillus</taxon>
    </lineage>
</organism>
<dbReference type="InterPro" id="IPR015590">
    <property type="entry name" value="Aldehyde_DH_dom"/>
</dbReference>